<dbReference type="PRINTS" id="PR00237">
    <property type="entry name" value="GPCRRHODOPSN"/>
</dbReference>
<evidence type="ECO:0000313" key="12">
    <source>
        <dbReference type="Proteomes" id="UP000735302"/>
    </source>
</evidence>
<feature type="transmembrane region" description="Helical" evidence="9">
    <location>
        <begin position="146"/>
        <end position="166"/>
    </location>
</feature>
<keyword evidence="12" id="KW-1185">Reference proteome</keyword>
<evidence type="ECO:0000256" key="8">
    <source>
        <dbReference type="SAM" id="MobiDB-lite"/>
    </source>
</evidence>
<reference evidence="11 12" key="1">
    <citation type="journal article" date="2021" name="Elife">
        <title>Chloroplast acquisition without the gene transfer in kleptoplastic sea slugs, Plakobranchus ocellatus.</title>
        <authorList>
            <person name="Maeda T."/>
            <person name="Takahashi S."/>
            <person name="Yoshida T."/>
            <person name="Shimamura S."/>
            <person name="Takaki Y."/>
            <person name="Nagai Y."/>
            <person name="Toyoda A."/>
            <person name="Suzuki Y."/>
            <person name="Arimoto A."/>
            <person name="Ishii H."/>
            <person name="Satoh N."/>
            <person name="Nishiyama T."/>
            <person name="Hasebe M."/>
            <person name="Maruyama T."/>
            <person name="Minagawa J."/>
            <person name="Obokata J."/>
            <person name="Shigenobu S."/>
        </authorList>
    </citation>
    <scope>NUCLEOTIDE SEQUENCE [LARGE SCALE GENOMIC DNA]</scope>
</reference>
<protein>
    <submittedName>
        <fullName evidence="11">Cephalotocin receptor 1</fullName>
    </submittedName>
</protein>
<keyword evidence="3 9" id="KW-1133">Transmembrane helix</keyword>
<keyword evidence="7" id="KW-0807">Transducer</keyword>
<accession>A0AAV4AZB6</accession>
<dbReference type="Proteomes" id="UP000735302">
    <property type="component" value="Unassembled WGS sequence"/>
</dbReference>
<sequence>MNGSTTTGTMAGIQPDDLLQKINEKNAELLAPVIAYTAVLLLLGAVGNPVAIYIYGWKWHSTTSRVFLFFLAWMDLINCIVTMPTEIYVMSHLYYFPNSDLCRLSRFVTYFINNTTSAVFLAIAIDRYIRICHPHHKAISIRGAKIACCISLCVGAAVSWPALVLYGRKDIPLVVVKPIDGQYVYGAICAVRNEWDDTPYPLAFFMYLCVAMFACSLTLTGLYIPIGKVMLQRRRASKRRKKRKREMEEVAAAGSVSLIQHQQNNNTQREDGGGEGVNGTNEGGSCQGRCQSYQETNGQATDRNINGHLITVSTAVATEPFSANEDNPSSETPQCLKAIHSARNSIRHGRIRPPKSTLMLFAITAVFVCSFLPFLVIIIIREHRGAMFYPSLTSTEQVLVNIFSRSYLVNNCTNPIVYGMCNSQFRYQVRRLFHVYRTRRNLSLSRGESRPPESVWSPAACINRNDGAGPSGGSGGSSSSSTGKSNAEGSLRYGGNVKRGEEPNTRLEEKSHQGEEKPPKNVKSPRPGDEEIVILHEMPYCGPTSDL</sequence>
<dbReference type="SUPFAM" id="SSF81321">
    <property type="entry name" value="Family A G protein-coupled receptor-like"/>
    <property type="match status" value="1"/>
</dbReference>
<feature type="domain" description="G-protein coupled receptors family 1 profile" evidence="10">
    <location>
        <begin position="47"/>
        <end position="418"/>
    </location>
</feature>
<evidence type="ECO:0000256" key="6">
    <source>
        <dbReference type="ARBA" id="ARBA00023170"/>
    </source>
</evidence>
<evidence type="ECO:0000256" key="7">
    <source>
        <dbReference type="ARBA" id="ARBA00023224"/>
    </source>
</evidence>
<dbReference type="GO" id="GO:0004930">
    <property type="term" value="F:G protein-coupled receptor activity"/>
    <property type="evidence" value="ECO:0007669"/>
    <property type="project" value="UniProtKB-KW"/>
</dbReference>
<dbReference type="PANTHER" id="PTHR24243:SF224">
    <property type="entry name" value="G-PROTEIN COUPLED RECEPTOR 19-RELATED"/>
    <property type="match status" value="1"/>
</dbReference>
<keyword evidence="2 9" id="KW-0812">Transmembrane</keyword>
<dbReference type="PROSITE" id="PS50262">
    <property type="entry name" value="G_PROTEIN_RECEP_F1_2"/>
    <property type="match status" value="1"/>
</dbReference>
<evidence type="ECO:0000256" key="1">
    <source>
        <dbReference type="ARBA" id="ARBA00004141"/>
    </source>
</evidence>
<feature type="compositionally biased region" description="Gly residues" evidence="8">
    <location>
        <begin position="274"/>
        <end position="286"/>
    </location>
</feature>
<feature type="compositionally biased region" description="Basic and acidic residues" evidence="8">
    <location>
        <begin position="498"/>
        <end position="519"/>
    </location>
</feature>
<comment type="subcellular location">
    <subcellularLocation>
        <location evidence="1">Membrane</location>
        <topology evidence="1">Multi-pass membrane protein</topology>
    </subcellularLocation>
</comment>
<keyword evidence="5 9" id="KW-0472">Membrane</keyword>
<dbReference type="InterPro" id="IPR017452">
    <property type="entry name" value="GPCR_Rhodpsn_7TM"/>
</dbReference>
<evidence type="ECO:0000256" key="2">
    <source>
        <dbReference type="ARBA" id="ARBA00022692"/>
    </source>
</evidence>
<evidence type="ECO:0000256" key="4">
    <source>
        <dbReference type="ARBA" id="ARBA00023040"/>
    </source>
</evidence>
<keyword evidence="6 11" id="KW-0675">Receptor</keyword>
<dbReference type="CDD" id="cd00637">
    <property type="entry name" value="7tm_classA_rhodopsin-like"/>
    <property type="match status" value="1"/>
</dbReference>
<organism evidence="11 12">
    <name type="scientific">Plakobranchus ocellatus</name>
    <dbReference type="NCBI Taxonomy" id="259542"/>
    <lineage>
        <taxon>Eukaryota</taxon>
        <taxon>Metazoa</taxon>
        <taxon>Spiralia</taxon>
        <taxon>Lophotrochozoa</taxon>
        <taxon>Mollusca</taxon>
        <taxon>Gastropoda</taxon>
        <taxon>Heterobranchia</taxon>
        <taxon>Euthyneura</taxon>
        <taxon>Panpulmonata</taxon>
        <taxon>Sacoglossa</taxon>
        <taxon>Placobranchoidea</taxon>
        <taxon>Plakobranchidae</taxon>
        <taxon>Plakobranchus</taxon>
    </lineage>
</organism>
<evidence type="ECO:0000256" key="3">
    <source>
        <dbReference type="ARBA" id="ARBA00022989"/>
    </source>
</evidence>
<keyword evidence="4" id="KW-0297">G-protein coupled receptor</keyword>
<proteinExistence type="predicted"/>
<feature type="transmembrane region" description="Helical" evidence="9">
    <location>
        <begin position="357"/>
        <end position="380"/>
    </location>
</feature>
<feature type="transmembrane region" description="Helical" evidence="9">
    <location>
        <begin position="67"/>
        <end position="87"/>
    </location>
</feature>
<feature type="transmembrane region" description="Helical" evidence="9">
    <location>
        <begin position="204"/>
        <end position="231"/>
    </location>
</feature>
<dbReference type="EMBL" id="BLXT01004371">
    <property type="protein sequence ID" value="GFO12165.1"/>
    <property type="molecule type" value="Genomic_DNA"/>
</dbReference>
<dbReference type="GO" id="GO:0005886">
    <property type="term" value="C:plasma membrane"/>
    <property type="evidence" value="ECO:0007669"/>
    <property type="project" value="TreeGrafter"/>
</dbReference>
<dbReference type="Gene3D" id="1.20.1070.10">
    <property type="entry name" value="Rhodopsin 7-helix transmembrane proteins"/>
    <property type="match status" value="2"/>
</dbReference>
<feature type="compositionally biased region" description="Polar residues" evidence="8">
    <location>
        <begin position="257"/>
        <end position="267"/>
    </location>
</feature>
<feature type="compositionally biased region" description="Low complexity" evidence="8">
    <location>
        <begin position="477"/>
        <end position="490"/>
    </location>
</feature>
<evidence type="ECO:0000256" key="9">
    <source>
        <dbReference type="SAM" id="Phobius"/>
    </source>
</evidence>
<dbReference type="PANTHER" id="PTHR24243">
    <property type="entry name" value="G-PROTEIN COUPLED RECEPTOR"/>
    <property type="match status" value="1"/>
</dbReference>
<feature type="transmembrane region" description="Helical" evidence="9">
    <location>
        <begin position="107"/>
        <end position="125"/>
    </location>
</feature>
<comment type="caution">
    <text evidence="11">The sequence shown here is derived from an EMBL/GenBank/DDBJ whole genome shotgun (WGS) entry which is preliminary data.</text>
</comment>
<dbReference type="Pfam" id="PF00001">
    <property type="entry name" value="7tm_1"/>
    <property type="match status" value="1"/>
</dbReference>
<evidence type="ECO:0000259" key="10">
    <source>
        <dbReference type="PROSITE" id="PS50262"/>
    </source>
</evidence>
<name>A0AAV4AZB6_9GAST</name>
<gene>
    <name evidence="11" type="ORF">PoB_003867000</name>
</gene>
<dbReference type="AlphaFoldDB" id="A0AAV4AZB6"/>
<dbReference type="InterPro" id="IPR000276">
    <property type="entry name" value="GPCR_Rhodpsn"/>
</dbReference>
<evidence type="ECO:0000313" key="11">
    <source>
        <dbReference type="EMBL" id="GFO12165.1"/>
    </source>
</evidence>
<feature type="region of interest" description="Disordered" evidence="8">
    <location>
        <begin position="466"/>
        <end position="547"/>
    </location>
</feature>
<evidence type="ECO:0000256" key="5">
    <source>
        <dbReference type="ARBA" id="ARBA00023136"/>
    </source>
</evidence>
<feature type="region of interest" description="Disordered" evidence="8">
    <location>
        <begin position="254"/>
        <end position="290"/>
    </location>
</feature>
<feature type="transmembrane region" description="Helical" evidence="9">
    <location>
        <begin position="33"/>
        <end position="55"/>
    </location>
</feature>